<evidence type="ECO:0008006" key="3">
    <source>
        <dbReference type="Google" id="ProtNLM"/>
    </source>
</evidence>
<feature type="chain" id="PRO_5014889022" description="Secreted protein" evidence="1">
    <location>
        <begin position="33"/>
        <end position="68"/>
    </location>
</feature>
<feature type="signal peptide" evidence="1">
    <location>
        <begin position="1"/>
        <end position="32"/>
    </location>
</feature>
<organism evidence="2">
    <name type="scientific">Anopheles darlingi</name>
    <name type="common">Mosquito</name>
    <dbReference type="NCBI Taxonomy" id="43151"/>
    <lineage>
        <taxon>Eukaryota</taxon>
        <taxon>Metazoa</taxon>
        <taxon>Ecdysozoa</taxon>
        <taxon>Arthropoda</taxon>
        <taxon>Hexapoda</taxon>
        <taxon>Insecta</taxon>
        <taxon>Pterygota</taxon>
        <taxon>Neoptera</taxon>
        <taxon>Endopterygota</taxon>
        <taxon>Diptera</taxon>
        <taxon>Nematocera</taxon>
        <taxon>Culicoidea</taxon>
        <taxon>Culicidae</taxon>
        <taxon>Anophelinae</taxon>
        <taxon>Anopheles</taxon>
    </lineage>
</organism>
<keyword evidence="1" id="KW-0732">Signal</keyword>
<accession>A0A2M4DI54</accession>
<evidence type="ECO:0000313" key="2">
    <source>
        <dbReference type="EMBL" id="MBW77236.1"/>
    </source>
</evidence>
<sequence length="68" mass="7706">MPAVKCILRYRSCIFALSLLLSLSFFVTDKDATPRECVWSGLVNRPSYGWHHTVSVCCFALFHHSALC</sequence>
<dbReference type="AlphaFoldDB" id="A0A2M4DI54"/>
<proteinExistence type="predicted"/>
<evidence type="ECO:0000256" key="1">
    <source>
        <dbReference type="SAM" id="SignalP"/>
    </source>
</evidence>
<name>A0A2M4DI54_ANODA</name>
<dbReference type="EMBL" id="GGFL01013058">
    <property type="protein sequence ID" value="MBW77236.1"/>
    <property type="molecule type" value="Transcribed_RNA"/>
</dbReference>
<reference evidence="2" key="1">
    <citation type="submission" date="2018-01" db="EMBL/GenBank/DDBJ databases">
        <title>An insight into the sialome of Amazonian anophelines.</title>
        <authorList>
            <person name="Ribeiro J.M."/>
            <person name="Scarpassa V."/>
            <person name="Calvo E."/>
        </authorList>
    </citation>
    <scope>NUCLEOTIDE SEQUENCE</scope>
</reference>
<protein>
    <recommendedName>
        <fullName evidence="3">Secreted protein</fullName>
    </recommendedName>
</protein>